<proteinExistence type="predicted"/>
<keyword evidence="1" id="KW-1185">Reference proteome</keyword>
<sequence length="78" mass="8736">MHHTYGAAFGAIQHVSIAATHQAPYGTARRRMAVRRSIPAQSGAVRHCKAPYGRKQKETKTTLKCLKIFCEFILKLIL</sequence>
<evidence type="ECO:0000313" key="1">
    <source>
        <dbReference type="Proteomes" id="UP000887565"/>
    </source>
</evidence>
<reference evidence="2" key="1">
    <citation type="submission" date="2022-11" db="UniProtKB">
        <authorList>
            <consortium name="WormBaseParasite"/>
        </authorList>
    </citation>
    <scope>IDENTIFICATION</scope>
</reference>
<organism evidence="1 2">
    <name type="scientific">Romanomermis culicivorax</name>
    <name type="common">Nematode worm</name>
    <dbReference type="NCBI Taxonomy" id="13658"/>
    <lineage>
        <taxon>Eukaryota</taxon>
        <taxon>Metazoa</taxon>
        <taxon>Ecdysozoa</taxon>
        <taxon>Nematoda</taxon>
        <taxon>Enoplea</taxon>
        <taxon>Dorylaimia</taxon>
        <taxon>Mermithida</taxon>
        <taxon>Mermithoidea</taxon>
        <taxon>Mermithidae</taxon>
        <taxon>Romanomermis</taxon>
    </lineage>
</organism>
<protein>
    <submittedName>
        <fullName evidence="2">Uncharacterized protein</fullName>
    </submittedName>
</protein>
<dbReference type="Proteomes" id="UP000887565">
    <property type="component" value="Unplaced"/>
</dbReference>
<name>A0A915JW17_ROMCU</name>
<dbReference type="AlphaFoldDB" id="A0A915JW17"/>
<accession>A0A915JW17</accession>
<evidence type="ECO:0000313" key="2">
    <source>
        <dbReference type="WBParaSite" id="nRc.2.0.1.t30511-RA"/>
    </source>
</evidence>
<dbReference type="WBParaSite" id="nRc.2.0.1.t30511-RA">
    <property type="protein sequence ID" value="nRc.2.0.1.t30511-RA"/>
    <property type="gene ID" value="nRc.2.0.1.g30511"/>
</dbReference>